<dbReference type="SUPFAM" id="SSF52540">
    <property type="entry name" value="P-loop containing nucleoside triphosphate hydrolases"/>
    <property type="match status" value="1"/>
</dbReference>
<dbReference type="InterPro" id="IPR042197">
    <property type="entry name" value="Apaf_helical"/>
</dbReference>
<feature type="domain" description="HTH cro/C1-type" evidence="2">
    <location>
        <begin position="62"/>
        <end position="117"/>
    </location>
</feature>
<dbReference type="Pfam" id="PF13560">
    <property type="entry name" value="HTH_31"/>
    <property type="match status" value="1"/>
</dbReference>
<evidence type="ECO:0000259" key="2">
    <source>
        <dbReference type="PROSITE" id="PS50943"/>
    </source>
</evidence>
<dbReference type="PANTHER" id="PTHR47691:SF3">
    <property type="entry name" value="HTH-TYPE TRANSCRIPTIONAL REGULATOR RV0890C-RELATED"/>
    <property type="match status" value="1"/>
</dbReference>
<keyword evidence="4" id="KW-1185">Reference proteome</keyword>
<protein>
    <submittedName>
        <fullName evidence="3">NB-ARC domain-containing protein</fullName>
    </submittedName>
</protein>
<feature type="region of interest" description="Disordered" evidence="1">
    <location>
        <begin position="128"/>
        <end position="151"/>
    </location>
</feature>
<dbReference type="EMBL" id="SOCE01000001">
    <property type="protein sequence ID" value="TDU91811.1"/>
    <property type="molecule type" value="Genomic_DNA"/>
</dbReference>
<evidence type="ECO:0000313" key="4">
    <source>
        <dbReference type="Proteomes" id="UP000295151"/>
    </source>
</evidence>
<dbReference type="GO" id="GO:0003677">
    <property type="term" value="F:DNA binding"/>
    <property type="evidence" value="ECO:0007669"/>
    <property type="project" value="InterPro"/>
</dbReference>
<dbReference type="PRINTS" id="PR00364">
    <property type="entry name" value="DISEASERSIST"/>
</dbReference>
<dbReference type="SMART" id="SM00028">
    <property type="entry name" value="TPR"/>
    <property type="match status" value="5"/>
</dbReference>
<dbReference type="Gene3D" id="3.40.50.300">
    <property type="entry name" value="P-loop containing nucleotide triphosphate hydrolases"/>
    <property type="match status" value="1"/>
</dbReference>
<dbReference type="SMART" id="SM00530">
    <property type="entry name" value="HTH_XRE"/>
    <property type="match status" value="1"/>
</dbReference>
<dbReference type="Proteomes" id="UP000295151">
    <property type="component" value="Unassembled WGS sequence"/>
</dbReference>
<dbReference type="OrthoDB" id="4326794at2"/>
<dbReference type="InterPro" id="IPR027417">
    <property type="entry name" value="P-loop_NTPase"/>
</dbReference>
<dbReference type="InterPro" id="IPR001387">
    <property type="entry name" value="Cro/C1-type_HTH"/>
</dbReference>
<dbReference type="AlphaFoldDB" id="A0A4R7THL7"/>
<gene>
    <name evidence="3" type="ORF">EV138_5424</name>
</gene>
<dbReference type="Gene3D" id="1.10.260.40">
    <property type="entry name" value="lambda repressor-like DNA-binding domains"/>
    <property type="match status" value="1"/>
</dbReference>
<proteinExistence type="predicted"/>
<accession>A0A4R7THL7</accession>
<dbReference type="InterPro" id="IPR019734">
    <property type="entry name" value="TPR_rpt"/>
</dbReference>
<dbReference type="PROSITE" id="PS50943">
    <property type="entry name" value="HTH_CROC1"/>
    <property type="match status" value="1"/>
</dbReference>
<dbReference type="SUPFAM" id="SSF48452">
    <property type="entry name" value="TPR-like"/>
    <property type="match status" value="2"/>
</dbReference>
<dbReference type="InterPro" id="IPR011990">
    <property type="entry name" value="TPR-like_helical_dom_sf"/>
</dbReference>
<evidence type="ECO:0000256" key="1">
    <source>
        <dbReference type="SAM" id="MobiDB-lite"/>
    </source>
</evidence>
<dbReference type="Gene3D" id="1.25.40.10">
    <property type="entry name" value="Tetratricopeptide repeat domain"/>
    <property type="match status" value="1"/>
</dbReference>
<dbReference type="CDD" id="cd00093">
    <property type="entry name" value="HTH_XRE"/>
    <property type="match status" value="1"/>
</dbReference>
<dbReference type="GO" id="GO:0043531">
    <property type="term" value="F:ADP binding"/>
    <property type="evidence" value="ECO:0007669"/>
    <property type="project" value="InterPro"/>
</dbReference>
<organism evidence="3 4">
    <name type="scientific">Kribbella voronezhensis</name>
    <dbReference type="NCBI Taxonomy" id="2512212"/>
    <lineage>
        <taxon>Bacteria</taxon>
        <taxon>Bacillati</taxon>
        <taxon>Actinomycetota</taxon>
        <taxon>Actinomycetes</taxon>
        <taxon>Propionibacteriales</taxon>
        <taxon>Kribbellaceae</taxon>
        <taxon>Kribbella</taxon>
    </lineage>
</organism>
<evidence type="ECO:0000313" key="3">
    <source>
        <dbReference type="EMBL" id="TDU91811.1"/>
    </source>
</evidence>
<dbReference type="PANTHER" id="PTHR47691">
    <property type="entry name" value="REGULATOR-RELATED"/>
    <property type="match status" value="1"/>
</dbReference>
<dbReference type="Pfam" id="PF13374">
    <property type="entry name" value="TPR_10"/>
    <property type="match status" value="1"/>
</dbReference>
<dbReference type="SUPFAM" id="SSF47413">
    <property type="entry name" value="lambda repressor-like DNA-binding domains"/>
    <property type="match status" value="1"/>
</dbReference>
<name>A0A4R7THL7_9ACTN</name>
<dbReference type="InterPro" id="IPR010982">
    <property type="entry name" value="Lambda_DNA-bd_dom_sf"/>
</dbReference>
<comment type="caution">
    <text evidence="3">The sequence shown here is derived from an EMBL/GenBank/DDBJ whole genome shotgun (WGS) entry which is preliminary data.</text>
</comment>
<dbReference type="Gene3D" id="1.10.8.430">
    <property type="entry name" value="Helical domain of apoptotic protease-activating factors"/>
    <property type="match status" value="1"/>
</dbReference>
<reference evidence="3 4" key="1">
    <citation type="submission" date="2019-03" db="EMBL/GenBank/DDBJ databases">
        <title>Genomic Encyclopedia of Type Strains, Phase III (KMG-III): the genomes of soil and plant-associated and newly described type strains.</title>
        <authorList>
            <person name="Whitman W."/>
        </authorList>
    </citation>
    <scope>NUCLEOTIDE SEQUENCE [LARGE SCALE GENOMIC DNA]</scope>
    <source>
        <strain evidence="3 4">VKM Ac-2575</strain>
    </source>
</reference>
<sequence length="856" mass="92302">MVPTSATASFTRTNRRPSLWTTAAGPALELLELGPRASFRPLRFHEGQEVSRLTEEDLGALLRRYRTGAGLTQAALAEKAGLSEQAVSLLERGSRRRPRIETIRALGTALGLDDAAVETLALAARGARRGQPVPKEPPVEPAASVPRQLPPTLSDFTGRAAELEILLQALTRADGPPGTVRMVAVTGMGGVGKTALAVHAAHLAADNFPDGQFYLDLRGYGPGDAIGPLDALGQLLRSLGVDERTIPDGVNEAASLYRSRLAERRMLIMLDNANGAGQVTSLLPGAPGSAVIVTSRRALTTLPGFRQLNLAPLDEADSVQLLSRIAVGSQVSPQSPAAKSIAHLTGHLPLAVRLIGARLAARPSWPVEYVVEQLEDEHRRLDELGTGESGVRASIAGSVEFLANSNDKLDQQAAEALDLLGLPNTSDLITLTAAHLLGEPVEHTEQMLERLVDLNLLESIGPGRYRFHDLILAFARERAHQVLSEGTRTDALTRLVQLYTGIAWKCQQLTHPKAHRLALASSLTASIPDFPDARAALNWIDRELPNLVELFRQANRSAALRNLIPELALALFGFYESRNRWSEMHAADVIGRQIAGELGFTRLAAWLEHDLAIPAVEHGNFELARTHMLNSLEMFRAISDLSGEGRCLSSLSYVHALMGRLDEALVWAEESLRHSRRIGDALLEGLSNLALGKLHALRGDAELAKQFFDLSISMAEQAGNRRSLAKRHLTAGQSYLATGRDDLATAAILTSLAIFDEIGVDAAQAEGHQSLAMVHLNAGRYADATTHAQAGLRLARVYTDKQREGLILIELGRIHAAQQDLTTARSLWQRAAAILHTISPSGEAAALQLLADTPMP</sequence>